<proteinExistence type="predicted"/>
<keyword evidence="4" id="KW-1185">Reference proteome</keyword>
<sequence length="335" mass="38703">VSGLAKNKQKTMMEKHDKVWEELQRQGKVPKDEERKKLSLFLGKAEEQAKLEVEEHTKGKKGSILVRRKWTKEGKEKEERRIHLHNMTLVCVAVETFQKREGGTLKTELAKETEKAGPSVPLYPKLPGVQPLPPYPVTQMPLMYVQEGVLDVPEVGTREYNVAKERLAEAVEESIRKVEKLRLEAEQIVKEAEEVSRVIMTHSRNKEQPKQGSHSSVQEPDAHLTPYSAECEKRGRSHASGQLLDNGFSDRRRELREERDREKLDEEASQNSTEIEDEESLTDDDPHIYPITLTGSLTMHTEHDPPLKPLPETRYNLRQRDTLRQPIKYHHHQMP</sequence>
<reference evidence="3 4" key="1">
    <citation type="journal article" date="2018" name="Nat. Ecol. Evol.">
        <title>Shark genomes provide insights into elasmobranch evolution and the origin of vertebrates.</title>
        <authorList>
            <person name="Hara Y"/>
            <person name="Yamaguchi K"/>
            <person name="Onimaru K"/>
            <person name="Kadota M"/>
            <person name="Koyanagi M"/>
            <person name="Keeley SD"/>
            <person name="Tatsumi K"/>
            <person name="Tanaka K"/>
            <person name="Motone F"/>
            <person name="Kageyama Y"/>
            <person name="Nozu R"/>
            <person name="Adachi N"/>
            <person name="Nishimura O"/>
            <person name="Nakagawa R"/>
            <person name="Tanegashima C"/>
            <person name="Kiyatake I"/>
            <person name="Matsumoto R"/>
            <person name="Murakumo K"/>
            <person name="Nishida K"/>
            <person name="Terakita A"/>
            <person name="Kuratani S"/>
            <person name="Sato K"/>
            <person name="Hyodo S Kuraku.S."/>
        </authorList>
    </citation>
    <scope>NUCLEOTIDE SEQUENCE [LARGE SCALE GENOMIC DNA]</scope>
</reference>
<feature type="region of interest" description="Disordered" evidence="2">
    <location>
        <begin position="231"/>
        <end position="288"/>
    </location>
</feature>
<feature type="region of interest" description="Disordered" evidence="2">
    <location>
        <begin position="202"/>
        <end position="221"/>
    </location>
</feature>
<protein>
    <submittedName>
        <fullName evidence="3">Uncharacterized protein</fullName>
    </submittedName>
</protein>
<comment type="caution">
    <text evidence="3">The sequence shown here is derived from an EMBL/GenBank/DDBJ whole genome shotgun (WGS) entry which is preliminary data.</text>
</comment>
<evidence type="ECO:0000313" key="4">
    <source>
        <dbReference type="Proteomes" id="UP000287033"/>
    </source>
</evidence>
<keyword evidence="1" id="KW-0175">Coiled coil</keyword>
<evidence type="ECO:0000256" key="2">
    <source>
        <dbReference type="SAM" id="MobiDB-lite"/>
    </source>
</evidence>
<evidence type="ECO:0000256" key="1">
    <source>
        <dbReference type="SAM" id="Coils"/>
    </source>
</evidence>
<accession>A0A401TFM4</accession>
<feature type="coiled-coil region" evidence="1">
    <location>
        <begin position="164"/>
        <end position="198"/>
    </location>
</feature>
<organism evidence="3 4">
    <name type="scientific">Chiloscyllium punctatum</name>
    <name type="common">Brownbanded bambooshark</name>
    <name type="synonym">Hemiscyllium punctatum</name>
    <dbReference type="NCBI Taxonomy" id="137246"/>
    <lineage>
        <taxon>Eukaryota</taxon>
        <taxon>Metazoa</taxon>
        <taxon>Chordata</taxon>
        <taxon>Craniata</taxon>
        <taxon>Vertebrata</taxon>
        <taxon>Chondrichthyes</taxon>
        <taxon>Elasmobranchii</taxon>
        <taxon>Galeomorphii</taxon>
        <taxon>Galeoidea</taxon>
        <taxon>Orectolobiformes</taxon>
        <taxon>Hemiscylliidae</taxon>
        <taxon>Chiloscyllium</taxon>
    </lineage>
</organism>
<feature type="compositionally biased region" description="Basic and acidic residues" evidence="2">
    <location>
        <begin position="248"/>
        <end position="266"/>
    </location>
</feature>
<name>A0A401TFM4_CHIPU</name>
<dbReference type="Proteomes" id="UP000287033">
    <property type="component" value="Unassembled WGS sequence"/>
</dbReference>
<dbReference type="AlphaFoldDB" id="A0A401TFM4"/>
<feature type="non-terminal residue" evidence="3">
    <location>
        <position position="1"/>
    </location>
</feature>
<evidence type="ECO:0000313" key="3">
    <source>
        <dbReference type="EMBL" id="GCC41452.1"/>
    </source>
</evidence>
<gene>
    <name evidence="3" type="ORF">chiPu_0025101</name>
</gene>
<dbReference type="EMBL" id="BEZZ01052125">
    <property type="protein sequence ID" value="GCC41452.1"/>
    <property type="molecule type" value="Genomic_DNA"/>
</dbReference>
<feature type="compositionally biased region" description="Acidic residues" evidence="2">
    <location>
        <begin position="274"/>
        <end position="283"/>
    </location>
</feature>